<dbReference type="Proteomes" id="UP001245285">
    <property type="component" value="Unassembled WGS sequence"/>
</dbReference>
<dbReference type="RefSeq" id="WP_311495356.1">
    <property type="nucleotide sequence ID" value="NZ_JAVRHO010000014.1"/>
</dbReference>
<organism evidence="2 3">
    <name type="scientific">Autumnicola lenta</name>
    <dbReference type="NCBI Taxonomy" id="3075593"/>
    <lineage>
        <taxon>Bacteria</taxon>
        <taxon>Pseudomonadati</taxon>
        <taxon>Bacteroidota</taxon>
        <taxon>Flavobacteriia</taxon>
        <taxon>Flavobacteriales</taxon>
        <taxon>Flavobacteriaceae</taxon>
        <taxon>Autumnicola</taxon>
    </lineage>
</organism>
<name>A0ABU3CLQ3_9FLAO</name>
<reference evidence="2 3" key="1">
    <citation type="submission" date="2023-09" db="EMBL/GenBank/DDBJ databases">
        <authorList>
            <person name="Rey-Velasco X."/>
        </authorList>
    </citation>
    <scope>NUCLEOTIDE SEQUENCE [LARGE SCALE GENOMIC DNA]</scope>
    <source>
        <strain evidence="2 3">F260</strain>
    </source>
</reference>
<keyword evidence="1" id="KW-1133">Transmembrane helix</keyword>
<comment type="caution">
    <text evidence="2">The sequence shown here is derived from an EMBL/GenBank/DDBJ whole genome shotgun (WGS) entry which is preliminary data.</text>
</comment>
<keyword evidence="3" id="KW-1185">Reference proteome</keyword>
<sequence>MGLSKSNKVSLLFFFIFILGVIGFIAYINISLNKNSSADPLFSPEDLQNTSLTIQD</sequence>
<keyword evidence="1" id="KW-0472">Membrane</keyword>
<feature type="transmembrane region" description="Helical" evidence="1">
    <location>
        <begin position="12"/>
        <end position="30"/>
    </location>
</feature>
<keyword evidence="1" id="KW-0812">Transmembrane</keyword>
<gene>
    <name evidence="2" type="ORF">RM545_11150</name>
</gene>
<evidence type="ECO:0000256" key="1">
    <source>
        <dbReference type="SAM" id="Phobius"/>
    </source>
</evidence>
<evidence type="ECO:0000313" key="3">
    <source>
        <dbReference type="Proteomes" id="UP001245285"/>
    </source>
</evidence>
<protein>
    <submittedName>
        <fullName evidence="2">Uncharacterized protein</fullName>
    </submittedName>
</protein>
<accession>A0ABU3CLQ3</accession>
<dbReference type="EMBL" id="JAVRHO010000014">
    <property type="protein sequence ID" value="MDT0647246.1"/>
    <property type="molecule type" value="Genomic_DNA"/>
</dbReference>
<evidence type="ECO:0000313" key="2">
    <source>
        <dbReference type="EMBL" id="MDT0647246.1"/>
    </source>
</evidence>
<proteinExistence type="predicted"/>